<protein>
    <submittedName>
        <fullName evidence="2">Uncharacterized protein</fullName>
    </submittedName>
</protein>
<dbReference type="EMBL" id="BAABKB010000002">
    <property type="protein sequence ID" value="GAA4998597.1"/>
    <property type="molecule type" value="Genomic_DNA"/>
</dbReference>
<dbReference type="RefSeq" id="WP_345641805.1">
    <property type="nucleotide sequence ID" value="NZ_BAABKB010000002.1"/>
</dbReference>
<accession>A0ABP9IIS9</accession>
<organism evidence="2 3">
    <name type="scientific">Streptomyces siamensis</name>
    <dbReference type="NCBI Taxonomy" id="1274986"/>
    <lineage>
        <taxon>Bacteria</taxon>
        <taxon>Bacillati</taxon>
        <taxon>Actinomycetota</taxon>
        <taxon>Actinomycetes</taxon>
        <taxon>Kitasatosporales</taxon>
        <taxon>Streptomycetaceae</taxon>
        <taxon>Streptomyces</taxon>
    </lineage>
</organism>
<evidence type="ECO:0000256" key="1">
    <source>
        <dbReference type="SAM" id="MobiDB-lite"/>
    </source>
</evidence>
<name>A0ABP9IIS9_9ACTN</name>
<dbReference type="Proteomes" id="UP001501759">
    <property type="component" value="Unassembled WGS sequence"/>
</dbReference>
<comment type="caution">
    <text evidence="2">The sequence shown here is derived from an EMBL/GenBank/DDBJ whole genome shotgun (WGS) entry which is preliminary data.</text>
</comment>
<keyword evidence="3" id="KW-1185">Reference proteome</keyword>
<proteinExistence type="predicted"/>
<evidence type="ECO:0000313" key="3">
    <source>
        <dbReference type="Proteomes" id="UP001501759"/>
    </source>
</evidence>
<gene>
    <name evidence="2" type="ORF">GCM10023335_10310</name>
</gene>
<evidence type="ECO:0000313" key="2">
    <source>
        <dbReference type="EMBL" id="GAA4998597.1"/>
    </source>
</evidence>
<feature type="region of interest" description="Disordered" evidence="1">
    <location>
        <begin position="25"/>
        <end position="48"/>
    </location>
</feature>
<reference evidence="3" key="1">
    <citation type="journal article" date="2019" name="Int. J. Syst. Evol. Microbiol.">
        <title>The Global Catalogue of Microorganisms (GCM) 10K type strain sequencing project: providing services to taxonomists for standard genome sequencing and annotation.</title>
        <authorList>
            <consortium name="The Broad Institute Genomics Platform"/>
            <consortium name="The Broad Institute Genome Sequencing Center for Infectious Disease"/>
            <person name="Wu L."/>
            <person name="Ma J."/>
        </authorList>
    </citation>
    <scope>NUCLEOTIDE SEQUENCE [LARGE SCALE GENOMIC DNA]</scope>
    <source>
        <strain evidence="3">JCM 18409</strain>
    </source>
</reference>
<sequence>MIELERQAVGVVGLDINRDEVVSGTNCAADENDPRPVEAQLSPPGRAGAHTTTVFMRLSAQHCDGLGTDPDANCLPDGDFQYTGDTPSTFFPRNTA</sequence>